<feature type="transmembrane region" description="Helical" evidence="5">
    <location>
        <begin position="45"/>
        <end position="62"/>
    </location>
</feature>
<evidence type="ECO:0000256" key="1">
    <source>
        <dbReference type="ARBA" id="ARBA00004141"/>
    </source>
</evidence>
<sequence length="264" mass="28547">MEIFGYIASIFIGISLGLIGGGGSILTVPVLVYLFGIDAFLATEYSLFIVGISSLVGSFSYFKKGLVDLKTAFIFGVPSIVSIFLTRNFLLPLIPDEVFIMRNFVLTKNIFLLLVFAVLMIIASYKMIQKKAELKIEKVPSQNNNILLAAGEGSVVGILTGLMGAGGGFMIIPALVNLLKIPMKVAIGTSLVIISLNSLVGFFSSIDHIKIEWSLLGRISAIAIIGIIIGSQLSNKIDGKKLKPAFGWFILVMGIYIVIKELFF</sequence>
<evidence type="ECO:0000256" key="5">
    <source>
        <dbReference type="RuleBase" id="RU363041"/>
    </source>
</evidence>
<evidence type="ECO:0000313" key="7">
    <source>
        <dbReference type="Proteomes" id="UP000199203"/>
    </source>
</evidence>
<proteinExistence type="inferred from homology"/>
<feature type="transmembrane region" description="Helical" evidence="5">
    <location>
        <begin position="106"/>
        <end position="125"/>
    </location>
</feature>
<dbReference type="OrthoDB" id="8559161at2"/>
<keyword evidence="7" id="KW-1185">Reference proteome</keyword>
<feature type="transmembrane region" description="Helical" evidence="5">
    <location>
        <begin position="215"/>
        <end position="233"/>
    </location>
</feature>
<feature type="transmembrane region" description="Helical" evidence="5">
    <location>
        <begin position="245"/>
        <end position="263"/>
    </location>
</feature>
<dbReference type="STRING" id="454006.SAMN05421825_2976"/>
<keyword evidence="5" id="KW-1003">Cell membrane</keyword>
<dbReference type="Pfam" id="PF01925">
    <property type="entry name" value="TauE"/>
    <property type="match status" value="1"/>
</dbReference>
<comment type="similarity">
    <text evidence="5">Belongs to the 4-toluene sulfonate uptake permease (TSUP) (TC 2.A.102) family.</text>
</comment>
<protein>
    <recommendedName>
        <fullName evidence="5">Probable membrane transporter protein</fullName>
    </recommendedName>
</protein>
<keyword evidence="3 5" id="KW-1133">Transmembrane helix</keyword>
<comment type="subcellular location">
    <subcellularLocation>
        <location evidence="5">Cell membrane</location>
        <topology evidence="5">Multi-pass membrane protein</topology>
    </subcellularLocation>
    <subcellularLocation>
        <location evidence="1">Membrane</location>
        <topology evidence="1">Multi-pass membrane protein</topology>
    </subcellularLocation>
</comment>
<dbReference type="InterPro" id="IPR002781">
    <property type="entry name" value="TM_pro_TauE-like"/>
</dbReference>
<dbReference type="InterPro" id="IPR051598">
    <property type="entry name" value="TSUP/Inactive_protease-like"/>
</dbReference>
<dbReference type="EMBL" id="FNBH01000003">
    <property type="protein sequence ID" value="SDG22454.1"/>
    <property type="molecule type" value="Genomic_DNA"/>
</dbReference>
<reference evidence="7" key="1">
    <citation type="submission" date="2016-10" db="EMBL/GenBank/DDBJ databases">
        <authorList>
            <person name="Varghese N."/>
            <person name="Submissions S."/>
        </authorList>
    </citation>
    <scope>NUCLEOTIDE SEQUENCE [LARGE SCALE GENOMIC DNA]</scope>
    <source>
        <strain evidence="7">DSM 19684</strain>
    </source>
</reference>
<dbReference type="RefSeq" id="WP_089874186.1">
    <property type="nucleotide sequence ID" value="NZ_FNBH01000003.1"/>
</dbReference>
<dbReference type="AlphaFoldDB" id="A0A1G7SHS5"/>
<dbReference type="PANTHER" id="PTHR43701">
    <property type="entry name" value="MEMBRANE TRANSPORTER PROTEIN MJ0441-RELATED"/>
    <property type="match status" value="1"/>
</dbReference>
<organism evidence="6 7">
    <name type="scientific">Epilithonimonas hungarica</name>
    <dbReference type="NCBI Taxonomy" id="454006"/>
    <lineage>
        <taxon>Bacteria</taxon>
        <taxon>Pseudomonadati</taxon>
        <taxon>Bacteroidota</taxon>
        <taxon>Flavobacteriia</taxon>
        <taxon>Flavobacteriales</taxon>
        <taxon>Weeksellaceae</taxon>
        <taxon>Chryseobacterium group</taxon>
        <taxon>Epilithonimonas</taxon>
    </lineage>
</organism>
<name>A0A1G7SHS5_9FLAO</name>
<keyword evidence="4 5" id="KW-0472">Membrane</keyword>
<evidence type="ECO:0000256" key="4">
    <source>
        <dbReference type="ARBA" id="ARBA00023136"/>
    </source>
</evidence>
<feature type="transmembrane region" description="Helical" evidence="5">
    <location>
        <begin position="146"/>
        <end position="175"/>
    </location>
</feature>
<feature type="transmembrane region" description="Helical" evidence="5">
    <location>
        <begin position="74"/>
        <end position="94"/>
    </location>
</feature>
<dbReference type="GO" id="GO:0005886">
    <property type="term" value="C:plasma membrane"/>
    <property type="evidence" value="ECO:0007669"/>
    <property type="project" value="UniProtKB-SubCell"/>
</dbReference>
<dbReference type="PANTHER" id="PTHR43701:SF2">
    <property type="entry name" value="MEMBRANE TRANSPORTER PROTEIN YJNA-RELATED"/>
    <property type="match status" value="1"/>
</dbReference>
<accession>A0A1G7SHS5</accession>
<evidence type="ECO:0000256" key="2">
    <source>
        <dbReference type="ARBA" id="ARBA00022692"/>
    </source>
</evidence>
<evidence type="ECO:0000313" key="6">
    <source>
        <dbReference type="EMBL" id="SDG22454.1"/>
    </source>
</evidence>
<dbReference type="Proteomes" id="UP000199203">
    <property type="component" value="Unassembled WGS sequence"/>
</dbReference>
<feature type="transmembrane region" description="Helical" evidence="5">
    <location>
        <begin position="7"/>
        <end position="33"/>
    </location>
</feature>
<keyword evidence="2 5" id="KW-0812">Transmembrane</keyword>
<evidence type="ECO:0000256" key="3">
    <source>
        <dbReference type="ARBA" id="ARBA00022989"/>
    </source>
</evidence>
<gene>
    <name evidence="6" type="ORF">SAMN05421825_2976</name>
</gene>
<feature type="transmembrane region" description="Helical" evidence="5">
    <location>
        <begin position="181"/>
        <end position="203"/>
    </location>
</feature>